<dbReference type="AlphaFoldDB" id="A0A191V8W6"/>
<keyword evidence="4" id="KW-1185">Reference proteome</keyword>
<reference evidence="2 4" key="2">
    <citation type="submission" date="2024-01" db="EMBL/GenBank/DDBJ databases">
        <title>Genome mining of biosynthetic gene clusters to explore secondary metabolites of Streptomyces sp.</title>
        <authorList>
            <person name="Baig A."/>
            <person name="Ajitkumar Shintre N."/>
            <person name="Kumar H."/>
            <person name="Anbarasu A."/>
            <person name="Ramaiah S."/>
        </authorList>
    </citation>
    <scope>NUCLEOTIDE SEQUENCE [LARGE SCALE GENOMIC DNA]</scope>
    <source>
        <strain evidence="2 4">A03</strain>
    </source>
</reference>
<protein>
    <recommendedName>
        <fullName evidence="5">Type II secretion protein F</fullName>
    </recommendedName>
</protein>
<name>A0A191V8W6_9ACTN</name>
<organism evidence="1 3">
    <name type="scientific">Streptomyces parvulus</name>
    <dbReference type="NCBI Taxonomy" id="146923"/>
    <lineage>
        <taxon>Bacteria</taxon>
        <taxon>Bacillati</taxon>
        <taxon>Actinomycetota</taxon>
        <taxon>Actinomycetes</taxon>
        <taxon>Kitasatosporales</taxon>
        <taxon>Streptomycetaceae</taxon>
        <taxon>Streptomyces</taxon>
    </lineage>
</organism>
<dbReference type="KEGG" id="spav:Spa2297_06705"/>
<sequence>MILIFLSALLLLVVGGCACVVWAARGGPRWTRGVSRATLLAGELMRDANRRPRGGGSGGGGDD</sequence>
<dbReference type="EMBL" id="JAYMRR010000006">
    <property type="protein sequence ID" value="MFB8749762.1"/>
    <property type="molecule type" value="Genomic_DNA"/>
</dbReference>
<proteinExistence type="predicted"/>
<evidence type="ECO:0000313" key="1">
    <source>
        <dbReference type="EMBL" id="ANJ11360.1"/>
    </source>
</evidence>
<evidence type="ECO:0008006" key="5">
    <source>
        <dbReference type="Google" id="ProtNLM"/>
    </source>
</evidence>
<dbReference type="EMBL" id="CP015866">
    <property type="protein sequence ID" value="ANJ11360.1"/>
    <property type="molecule type" value="Genomic_DNA"/>
</dbReference>
<dbReference type="Proteomes" id="UP000078468">
    <property type="component" value="Chromosome"/>
</dbReference>
<evidence type="ECO:0000313" key="2">
    <source>
        <dbReference type="EMBL" id="MFB8749762.1"/>
    </source>
</evidence>
<gene>
    <name evidence="1" type="ORF">Spa2297_06705</name>
    <name evidence="2" type="ORF">VSS30_13255</name>
</gene>
<evidence type="ECO:0000313" key="3">
    <source>
        <dbReference type="Proteomes" id="UP000078468"/>
    </source>
</evidence>
<dbReference type="GeneID" id="91304569"/>
<dbReference type="Proteomes" id="UP001585018">
    <property type="component" value="Unassembled WGS sequence"/>
</dbReference>
<dbReference type="RefSeq" id="WP_064731687.1">
    <property type="nucleotide sequence ID" value="NZ_BMRX01000010.1"/>
</dbReference>
<reference evidence="1 3" key="1">
    <citation type="submission" date="2016-05" db="EMBL/GenBank/DDBJ databases">
        <title>Non-Contiguous Finished Genome Sequence of Streptomyces parvulus 2297 Integrated Site-Specifically with Actinophage R4.</title>
        <authorList>
            <person name="Nishizawa T."/>
            <person name="Miura T."/>
            <person name="Harada C."/>
            <person name="Guo Y."/>
            <person name="Narisawa K."/>
            <person name="Ohta H."/>
            <person name="Takahashi H."/>
            <person name="Shirai M."/>
        </authorList>
    </citation>
    <scope>NUCLEOTIDE SEQUENCE [LARGE SCALE GENOMIC DNA]</scope>
    <source>
        <strain evidence="1 3">2297</strain>
    </source>
</reference>
<evidence type="ECO:0000313" key="4">
    <source>
        <dbReference type="Proteomes" id="UP001585018"/>
    </source>
</evidence>
<accession>A0A191V8W6</accession>